<dbReference type="AlphaFoldDB" id="A0A0D9S1G4"/>
<reference evidence="3 4" key="1">
    <citation type="submission" date="2014-03" db="EMBL/GenBank/DDBJ databases">
        <authorList>
            <person name="Warren W."/>
            <person name="Wilson R.K."/>
        </authorList>
    </citation>
    <scope>NUCLEOTIDE SEQUENCE</scope>
</reference>
<keyword evidence="4" id="KW-1185">Reference proteome</keyword>
<reference evidence="3" key="3">
    <citation type="submission" date="2025-09" db="UniProtKB">
        <authorList>
            <consortium name="Ensembl"/>
        </authorList>
    </citation>
    <scope>IDENTIFICATION</scope>
</reference>
<evidence type="ECO:0008006" key="5">
    <source>
        <dbReference type="Google" id="ProtNLM"/>
    </source>
</evidence>
<evidence type="ECO:0000313" key="4">
    <source>
        <dbReference type="Proteomes" id="UP000029965"/>
    </source>
</evidence>
<dbReference type="InterPro" id="IPR004875">
    <property type="entry name" value="DDE_SF_endonuclease_dom"/>
</dbReference>
<dbReference type="GO" id="GO:0005634">
    <property type="term" value="C:nucleus"/>
    <property type="evidence" value="ECO:0007669"/>
    <property type="project" value="TreeGrafter"/>
</dbReference>
<dbReference type="InterPro" id="IPR007889">
    <property type="entry name" value="HTH_Psq"/>
</dbReference>
<protein>
    <recommendedName>
        <fullName evidence="5">DDE-1 domain-containing protein</fullName>
    </recommendedName>
</protein>
<dbReference type="Pfam" id="PF04218">
    <property type="entry name" value="CENP-B_N"/>
    <property type="match status" value="1"/>
</dbReference>
<proteinExistence type="predicted"/>
<reference evidence="3" key="2">
    <citation type="submission" date="2025-08" db="UniProtKB">
        <authorList>
            <consortium name="Ensembl"/>
        </authorList>
    </citation>
    <scope>IDENTIFICATION</scope>
</reference>
<dbReference type="EMBL" id="AQIB01017550">
    <property type="status" value="NOT_ANNOTATED_CDS"/>
    <property type="molecule type" value="Genomic_DNA"/>
</dbReference>
<dbReference type="Ensembl" id="ENSCSAT00000001375.1">
    <property type="protein sequence ID" value="ENSCSAP00000014703.1"/>
    <property type="gene ID" value="ENSCSAG00000003348.1"/>
</dbReference>
<dbReference type="Pfam" id="PF03184">
    <property type="entry name" value="DDE_1"/>
    <property type="match status" value="1"/>
</dbReference>
<feature type="domain" description="HTH psq-type" evidence="2">
    <location>
        <begin position="9"/>
        <end position="61"/>
    </location>
</feature>
<dbReference type="GO" id="GO:0003677">
    <property type="term" value="F:DNA binding"/>
    <property type="evidence" value="ECO:0007669"/>
    <property type="project" value="InterPro"/>
</dbReference>
<dbReference type="Bgee" id="ENSCSAG00000003348">
    <property type="expression patterns" value="Expressed in liver and 4 other cell types or tissues"/>
</dbReference>
<evidence type="ECO:0000313" key="3">
    <source>
        <dbReference type="Ensembl" id="ENSCSAP00000014703.1"/>
    </source>
</evidence>
<evidence type="ECO:0000259" key="1">
    <source>
        <dbReference type="Pfam" id="PF03184"/>
    </source>
</evidence>
<feature type="domain" description="DDE-1" evidence="1">
    <location>
        <begin position="189"/>
        <end position="326"/>
    </location>
</feature>
<sequence length="508" mass="58590">WPLKGSRERKSCMSLTLNKKLEMIMLSEDDISKADTGQKLGFLCQTFSQVVNANAKFLKEIKSKRLLQVKQLYTVELKGGLVVCIKDQTSHAICLGQSLFQKALTLFNSVKAERSEEAAEEKKFKERSCLHNRKVQGEALSSEELAKKLMKVATEQQIFNVDKTFYWKKIPSYNVPSYQEVKPGFSVTKDRLILLLGTNTAGDLKLKPIHIYHSENPGTLKNYAKSTLPACCKWNGKAWVIVHLFTAWLTECCKPTIETCLKKRVFKLLLVIDNKSGHPRALQIYKEIHVIFLLVSEIFILQFMDRVILTYYLRNTSSYYTVAAIDSNSFDGSGQSKWKIFWKTHVISREEIHISVLTGVWKKLIPILMDDFEEFMISMEEVTADVVEIARESEREAEPKHVIELLQSHDNTPTNEDLLPMDKQRKRFPAMESTHDEDTMNIVEMITKDLEYYLNVFDKALVGFNPVSKMISNNIACYRKIFCEKKIQLLWQSLLSYFKRLLQLPPSP</sequence>
<dbReference type="eggNOG" id="KOG3105">
    <property type="taxonomic scope" value="Eukaryota"/>
</dbReference>
<dbReference type="PANTHER" id="PTHR19303:SF26">
    <property type="entry name" value="TIGGER TRANSPOSABLE ELEMENT-DERIVED PROTEIN 1"/>
    <property type="match status" value="1"/>
</dbReference>
<name>A0A0D9S1G4_CHLSB</name>
<accession>A0A0D9S1G4</accession>
<dbReference type="Proteomes" id="UP000029965">
    <property type="component" value="Chromosome 7"/>
</dbReference>
<organism evidence="3 4">
    <name type="scientific">Chlorocebus sabaeus</name>
    <name type="common">Green monkey</name>
    <name type="synonym">Simia sabaea</name>
    <dbReference type="NCBI Taxonomy" id="60711"/>
    <lineage>
        <taxon>Eukaryota</taxon>
        <taxon>Metazoa</taxon>
        <taxon>Chordata</taxon>
        <taxon>Craniata</taxon>
        <taxon>Vertebrata</taxon>
        <taxon>Euteleostomi</taxon>
        <taxon>Mammalia</taxon>
        <taxon>Eutheria</taxon>
        <taxon>Euarchontoglires</taxon>
        <taxon>Primates</taxon>
        <taxon>Haplorrhini</taxon>
        <taxon>Catarrhini</taxon>
        <taxon>Cercopithecidae</taxon>
        <taxon>Cercopithecinae</taxon>
        <taxon>Chlorocebus</taxon>
    </lineage>
</organism>
<evidence type="ECO:0000259" key="2">
    <source>
        <dbReference type="Pfam" id="PF04218"/>
    </source>
</evidence>
<dbReference type="GeneTree" id="ENSGT00940000155163"/>
<dbReference type="PANTHER" id="PTHR19303">
    <property type="entry name" value="TRANSPOSON"/>
    <property type="match status" value="1"/>
</dbReference>
<dbReference type="InterPro" id="IPR050863">
    <property type="entry name" value="CenT-Element_Derived"/>
</dbReference>